<feature type="region of interest" description="Disordered" evidence="1">
    <location>
        <begin position="1"/>
        <end position="24"/>
    </location>
</feature>
<gene>
    <name evidence="2" type="ORF">SAMN05421771_2701</name>
</gene>
<dbReference type="EMBL" id="FOZL01000001">
    <property type="protein sequence ID" value="SFS15398.1"/>
    <property type="molecule type" value="Genomic_DNA"/>
</dbReference>
<organism evidence="2 3">
    <name type="scientific">Granulicella pectinivorans</name>
    <dbReference type="NCBI Taxonomy" id="474950"/>
    <lineage>
        <taxon>Bacteria</taxon>
        <taxon>Pseudomonadati</taxon>
        <taxon>Acidobacteriota</taxon>
        <taxon>Terriglobia</taxon>
        <taxon>Terriglobales</taxon>
        <taxon>Acidobacteriaceae</taxon>
        <taxon>Granulicella</taxon>
    </lineage>
</organism>
<dbReference type="Proteomes" id="UP000199024">
    <property type="component" value="Unassembled WGS sequence"/>
</dbReference>
<dbReference type="AlphaFoldDB" id="A0A1I6MIF7"/>
<reference evidence="2 3" key="1">
    <citation type="submission" date="2016-10" db="EMBL/GenBank/DDBJ databases">
        <authorList>
            <person name="de Groot N.N."/>
        </authorList>
    </citation>
    <scope>NUCLEOTIDE SEQUENCE [LARGE SCALE GENOMIC DNA]</scope>
    <source>
        <strain evidence="2 3">DSM 21001</strain>
    </source>
</reference>
<keyword evidence="3" id="KW-1185">Reference proteome</keyword>
<proteinExistence type="predicted"/>
<evidence type="ECO:0000313" key="3">
    <source>
        <dbReference type="Proteomes" id="UP000199024"/>
    </source>
</evidence>
<accession>A0A1I6MIF7</accession>
<evidence type="ECO:0000313" key="2">
    <source>
        <dbReference type="EMBL" id="SFS15398.1"/>
    </source>
</evidence>
<protein>
    <submittedName>
        <fullName evidence="2">Uncharacterized protein</fullName>
    </submittedName>
</protein>
<name>A0A1I6MIF7_9BACT</name>
<dbReference type="STRING" id="474950.SAMN05421771_2701"/>
<evidence type="ECO:0000256" key="1">
    <source>
        <dbReference type="SAM" id="MobiDB-lite"/>
    </source>
</evidence>
<sequence>MNTSKRAPNLHLEGRLSRSQSRSARSCVAQARVTEEEHRDLLRAARSDGRALGEWAREILLREARRSADDALFTELIATRMILLNLLKPLAMGQVVTPEDFTRISATVRSDKRKVAQEIQQQYTKATPKEL</sequence>